<feature type="transmembrane region" description="Helical" evidence="2">
    <location>
        <begin position="117"/>
        <end position="141"/>
    </location>
</feature>
<evidence type="ECO:0000313" key="4">
    <source>
        <dbReference type="Proteomes" id="UP001218218"/>
    </source>
</evidence>
<evidence type="ECO:0000256" key="2">
    <source>
        <dbReference type="SAM" id="Phobius"/>
    </source>
</evidence>
<protein>
    <submittedName>
        <fullName evidence="3">Uncharacterized protein</fullName>
    </submittedName>
</protein>
<dbReference type="AlphaFoldDB" id="A0AAD7EJX1"/>
<keyword evidence="2" id="KW-1133">Transmembrane helix</keyword>
<keyword evidence="2" id="KW-0472">Membrane</keyword>
<organism evidence="3 4">
    <name type="scientific">Mycena albidolilacea</name>
    <dbReference type="NCBI Taxonomy" id="1033008"/>
    <lineage>
        <taxon>Eukaryota</taxon>
        <taxon>Fungi</taxon>
        <taxon>Dikarya</taxon>
        <taxon>Basidiomycota</taxon>
        <taxon>Agaricomycotina</taxon>
        <taxon>Agaricomycetes</taxon>
        <taxon>Agaricomycetidae</taxon>
        <taxon>Agaricales</taxon>
        <taxon>Marasmiineae</taxon>
        <taxon>Mycenaceae</taxon>
        <taxon>Mycena</taxon>
    </lineage>
</organism>
<accession>A0AAD7EJX1</accession>
<proteinExistence type="predicted"/>
<sequence length="145" mass="15627">MSGRWQILCLGTSSAPSTISPSGVRRRRHSSYVLLTPSEDTADDNGSDGELDEAGPSKKARVGPELFQFKCSGCKKEFKHIVKHLNAIKKDTSKCKQNRFRICGAPRMASAAATASSAWFILLYATPSLSLAISLLLLSLATPSL</sequence>
<gene>
    <name evidence="3" type="ORF">DFH08DRAFT_814483</name>
</gene>
<evidence type="ECO:0000256" key="1">
    <source>
        <dbReference type="SAM" id="MobiDB-lite"/>
    </source>
</evidence>
<dbReference type="Proteomes" id="UP001218218">
    <property type="component" value="Unassembled WGS sequence"/>
</dbReference>
<keyword evidence="4" id="KW-1185">Reference proteome</keyword>
<name>A0AAD7EJX1_9AGAR</name>
<evidence type="ECO:0000313" key="3">
    <source>
        <dbReference type="EMBL" id="KAJ7333371.1"/>
    </source>
</evidence>
<feature type="compositionally biased region" description="Acidic residues" evidence="1">
    <location>
        <begin position="40"/>
        <end position="53"/>
    </location>
</feature>
<reference evidence="3" key="1">
    <citation type="submission" date="2023-03" db="EMBL/GenBank/DDBJ databases">
        <title>Massive genome expansion in bonnet fungi (Mycena s.s.) driven by repeated elements and novel gene families across ecological guilds.</title>
        <authorList>
            <consortium name="Lawrence Berkeley National Laboratory"/>
            <person name="Harder C.B."/>
            <person name="Miyauchi S."/>
            <person name="Viragh M."/>
            <person name="Kuo A."/>
            <person name="Thoen E."/>
            <person name="Andreopoulos B."/>
            <person name="Lu D."/>
            <person name="Skrede I."/>
            <person name="Drula E."/>
            <person name="Henrissat B."/>
            <person name="Morin E."/>
            <person name="Kohler A."/>
            <person name="Barry K."/>
            <person name="LaButti K."/>
            <person name="Morin E."/>
            <person name="Salamov A."/>
            <person name="Lipzen A."/>
            <person name="Mereny Z."/>
            <person name="Hegedus B."/>
            <person name="Baldrian P."/>
            <person name="Stursova M."/>
            <person name="Weitz H."/>
            <person name="Taylor A."/>
            <person name="Grigoriev I.V."/>
            <person name="Nagy L.G."/>
            <person name="Martin F."/>
            <person name="Kauserud H."/>
        </authorList>
    </citation>
    <scope>NUCLEOTIDE SEQUENCE</scope>
    <source>
        <strain evidence="3">CBHHK002</strain>
    </source>
</reference>
<dbReference type="EMBL" id="JARIHO010000034">
    <property type="protein sequence ID" value="KAJ7333371.1"/>
    <property type="molecule type" value="Genomic_DNA"/>
</dbReference>
<comment type="caution">
    <text evidence="3">The sequence shown here is derived from an EMBL/GenBank/DDBJ whole genome shotgun (WGS) entry which is preliminary data.</text>
</comment>
<feature type="region of interest" description="Disordered" evidence="1">
    <location>
        <begin position="35"/>
        <end position="59"/>
    </location>
</feature>
<keyword evidence="2" id="KW-0812">Transmembrane</keyword>